<evidence type="ECO:0000256" key="2">
    <source>
        <dbReference type="SAM" id="Phobius"/>
    </source>
</evidence>
<feature type="transmembrane region" description="Helical" evidence="2">
    <location>
        <begin position="62"/>
        <end position="81"/>
    </location>
</feature>
<dbReference type="AlphaFoldDB" id="A0A7J4IWD1"/>
<protein>
    <submittedName>
        <fullName evidence="3">Uncharacterized protein</fullName>
    </submittedName>
</protein>
<evidence type="ECO:0000256" key="1">
    <source>
        <dbReference type="SAM" id="MobiDB-lite"/>
    </source>
</evidence>
<organism evidence="3 4">
    <name type="scientific">Candidatus Iainarchaeum sp</name>
    <dbReference type="NCBI Taxonomy" id="3101447"/>
    <lineage>
        <taxon>Archaea</taxon>
        <taxon>Candidatus Iainarchaeota</taxon>
        <taxon>Candidatus Iainarchaeia</taxon>
        <taxon>Candidatus Iainarchaeales</taxon>
        <taxon>Candidatus Iainarchaeaceae</taxon>
        <taxon>Candidatus Iainarchaeum</taxon>
    </lineage>
</organism>
<evidence type="ECO:0000313" key="4">
    <source>
        <dbReference type="Proteomes" id="UP000577419"/>
    </source>
</evidence>
<accession>A0A7J4IWD1</accession>
<feature type="region of interest" description="Disordered" evidence="1">
    <location>
        <begin position="121"/>
        <end position="155"/>
    </location>
</feature>
<keyword evidence="2" id="KW-0812">Transmembrane</keyword>
<gene>
    <name evidence="3" type="ORF">HA237_04380</name>
</gene>
<keyword evidence="2" id="KW-1133">Transmembrane helix</keyword>
<sequence length="224" mass="24160">MLLGLLLIKSSYSQSLLEIFLVLSIIILVLVNTLSHKSTKKAKNQKKAYPVFSLKQIFANKFALGLALTITLILIALFFPLQGISSIVKNNSFEITQFSTSITEQPLTKEIQRMITESISDITGDQKSPPPTPKNSNETNQAFPSDSTDTNPAPYPIGVPDAVLDDVVDSHGFTPDWADTPEYSPVLVPTAEGIFGLLVLLIGAAVPVFCILVSKGTVTCPVVA</sequence>
<feature type="transmembrane region" description="Helical" evidence="2">
    <location>
        <begin position="12"/>
        <end position="34"/>
    </location>
</feature>
<comment type="caution">
    <text evidence="3">The sequence shown here is derived from an EMBL/GenBank/DDBJ whole genome shotgun (WGS) entry which is preliminary data.</text>
</comment>
<evidence type="ECO:0000313" key="3">
    <source>
        <dbReference type="EMBL" id="HIH08579.1"/>
    </source>
</evidence>
<keyword evidence="2" id="KW-0472">Membrane</keyword>
<proteinExistence type="predicted"/>
<dbReference type="Proteomes" id="UP000577419">
    <property type="component" value="Unassembled WGS sequence"/>
</dbReference>
<name>A0A7J4IWD1_9ARCH</name>
<dbReference type="EMBL" id="DUFG01000021">
    <property type="protein sequence ID" value="HIH08579.1"/>
    <property type="molecule type" value="Genomic_DNA"/>
</dbReference>
<feature type="compositionally biased region" description="Polar residues" evidence="1">
    <location>
        <begin position="134"/>
        <end position="151"/>
    </location>
</feature>
<feature type="transmembrane region" description="Helical" evidence="2">
    <location>
        <begin position="193"/>
        <end position="213"/>
    </location>
</feature>
<reference evidence="4" key="1">
    <citation type="journal article" date="2020" name="bioRxiv">
        <title>A rank-normalized archaeal taxonomy based on genome phylogeny resolves widespread incomplete and uneven classifications.</title>
        <authorList>
            <person name="Rinke C."/>
            <person name="Chuvochina M."/>
            <person name="Mussig A.J."/>
            <person name="Chaumeil P.-A."/>
            <person name="Waite D.W."/>
            <person name="Whitman W.B."/>
            <person name="Parks D.H."/>
            <person name="Hugenholtz P."/>
        </authorList>
    </citation>
    <scope>NUCLEOTIDE SEQUENCE [LARGE SCALE GENOMIC DNA]</scope>
</reference>